<organism evidence="1 2">
    <name type="scientific">Faecalibaculum rodentium</name>
    <dbReference type="NCBI Taxonomy" id="1702221"/>
    <lineage>
        <taxon>Bacteria</taxon>
        <taxon>Bacillati</taxon>
        <taxon>Bacillota</taxon>
        <taxon>Erysipelotrichia</taxon>
        <taxon>Erysipelotrichales</taxon>
        <taxon>Erysipelotrichaceae</taxon>
        <taxon>Faecalibaculum</taxon>
    </lineage>
</organism>
<proteinExistence type="predicted"/>
<dbReference type="AlphaFoldDB" id="A0A1Q9YI92"/>
<gene>
    <name evidence="1" type="ORF">BO223_10020</name>
</gene>
<evidence type="ECO:0000313" key="1">
    <source>
        <dbReference type="EMBL" id="OLU43960.1"/>
    </source>
</evidence>
<reference evidence="1 2" key="1">
    <citation type="submission" date="2016-11" db="EMBL/GenBank/DDBJ databases">
        <title>Description of two novel members of the family Erysipelotrichaceae: Ileibacterium lipovorans gen. nov., sp. nov. and Dubosiella newyorkensis, gen. nov., sp. nov.</title>
        <authorList>
            <person name="Cox L.M."/>
            <person name="Sohn J."/>
            <person name="Tyrrell K.L."/>
            <person name="Citron D.M."/>
            <person name="Lawson P.A."/>
            <person name="Patel N.B."/>
            <person name="Iizumi T."/>
            <person name="Perez-Perez G.I."/>
            <person name="Goldstein E.J."/>
            <person name="Blaser M.J."/>
        </authorList>
    </citation>
    <scope>NUCLEOTIDE SEQUENCE [LARGE SCALE GENOMIC DNA]</scope>
    <source>
        <strain evidence="1 2">NYU-BL-K8</strain>
    </source>
</reference>
<sequence>MLFSLLAAGQTGGLTVLYRSQGLTPMVSRQKGTGADPECGLRQLNRWTYPYIHILMDVSIY</sequence>
<protein>
    <submittedName>
        <fullName evidence="1">Uncharacterized protein</fullName>
    </submittedName>
</protein>
<dbReference type="EMBL" id="MPJZ01000089">
    <property type="protein sequence ID" value="OLU43960.1"/>
    <property type="molecule type" value="Genomic_DNA"/>
</dbReference>
<evidence type="ECO:0000313" key="2">
    <source>
        <dbReference type="Proteomes" id="UP000186758"/>
    </source>
</evidence>
<accession>A0A1Q9YI92</accession>
<dbReference type="Proteomes" id="UP000186758">
    <property type="component" value="Unassembled WGS sequence"/>
</dbReference>
<name>A0A1Q9YI92_9FIRM</name>
<comment type="caution">
    <text evidence="1">The sequence shown here is derived from an EMBL/GenBank/DDBJ whole genome shotgun (WGS) entry which is preliminary data.</text>
</comment>